<comment type="pathway">
    <text evidence="12">Steroid metabolism; cholesterol degradation.</text>
</comment>
<evidence type="ECO:0000256" key="2">
    <source>
        <dbReference type="ARBA" id="ARBA00010790"/>
    </source>
</evidence>
<evidence type="ECO:0000256" key="15">
    <source>
        <dbReference type="ARBA" id="ARBA00049778"/>
    </source>
</evidence>
<keyword evidence="4" id="KW-0285">Flavoprotein</keyword>
<evidence type="ECO:0000256" key="12">
    <source>
        <dbReference type="ARBA" id="ARBA00049645"/>
    </source>
</evidence>
<dbReference type="Pfam" id="PF05199">
    <property type="entry name" value="GMC_oxred_C"/>
    <property type="match status" value="1"/>
</dbReference>
<dbReference type="InterPro" id="IPR006311">
    <property type="entry name" value="TAT_signal"/>
</dbReference>
<dbReference type="EMBL" id="WHJH01000019">
    <property type="protein sequence ID" value="NHZ90687.1"/>
    <property type="molecule type" value="Genomic_DNA"/>
</dbReference>
<evidence type="ECO:0000256" key="11">
    <source>
        <dbReference type="ARBA" id="ARBA00038856"/>
    </source>
</evidence>
<gene>
    <name evidence="18" type="ORF">F2P45_16905</name>
</gene>
<evidence type="ECO:0000313" key="18">
    <source>
        <dbReference type="EMBL" id="NHZ90687.1"/>
    </source>
</evidence>
<dbReference type="Gene3D" id="3.50.50.60">
    <property type="entry name" value="FAD/NAD(P)-binding domain"/>
    <property type="match status" value="1"/>
</dbReference>
<keyword evidence="9" id="KW-0753">Steroid metabolism</keyword>
<sequence>MSDSIERRHFMAAPGSLVAGASLAPPPGPGPSRWRACPRSPQSPAKPTGTVHPLGGYPMADRADDGVVDAGGQVFDPRAAPQSVDAGLRVIDAAIVPASLGANPLLTIAAPAERAAERYCL</sequence>
<feature type="region of interest" description="Disordered" evidence="16">
    <location>
        <begin position="16"/>
        <end position="63"/>
    </location>
</feature>
<evidence type="ECO:0000256" key="6">
    <source>
        <dbReference type="ARBA" id="ARBA00023002"/>
    </source>
</evidence>
<evidence type="ECO:0000256" key="5">
    <source>
        <dbReference type="ARBA" id="ARBA00022827"/>
    </source>
</evidence>
<dbReference type="RefSeq" id="WP_166877456.1">
    <property type="nucleotide sequence ID" value="NZ_WHJH01000019.1"/>
</dbReference>
<keyword evidence="5" id="KW-0274">FAD</keyword>
<keyword evidence="19" id="KW-1185">Reference proteome</keyword>
<evidence type="ECO:0000256" key="9">
    <source>
        <dbReference type="ARBA" id="ARBA00023221"/>
    </source>
</evidence>
<protein>
    <recommendedName>
        <fullName evidence="14">Cholesterol oxidase</fullName>
        <ecNumber evidence="13">1.1.3.6</ecNumber>
        <ecNumber evidence="11">5.3.3.1</ecNumber>
    </recommendedName>
    <alternativeName>
        <fullName evidence="15">Cholesterol isomerase</fullName>
    </alternativeName>
</protein>
<feature type="domain" description="Glucose-methanol-choline oxidoreductase C-terminal" evidence="17">
    <location>
        <begin position="48"/>
        <end position="110"/>
    </location>
</feature>
<organism evidence="18 19">
    <name type="scientific">Massilia mucilaginosa</name>
    <dbReference type="NCBI Taxonomy" id="2609282"/>
    <lineage>
        <taxon>Bacteria</taxon>
        <taxon>Pseudomonadati</taxon>
        <taxon>Pseudomonadota</taxon>
        <taxon>Betaproteobacteria</taxon>
        <taxon>Burkholderiales</taxon>
        <taxon>Oxalobacteraceae</taxon>
        <taxon>Telluria group</taxon>
        <taxon>Massilia</taxon>
    </lineage>
</organism>
<dbReference type="Proteomes" id="UP000609726">
    <property type="component" value="Unassembled WGS sequence"/>
</dbReference>
<evidence type="ECO:0000256" key="1">
    <source>
        <dbReference type="ARBA" id="ARBA00001974"/>
    </source>
</evidence>
<dbReference type="InterPro" id="IPR007867">
    <property type="entry name" value="GMC_OxRtase_C"/>
</dbReference>
<dbReference type="EC" id="5.3.3.1" evidence="11"/>
<keyword evidence="10" id="KW-0413">Isomerase</keyword>
<dbReference type="InterPro" id="IPR036188">
    <property type="entry name" value="FAD/NAD-bd_sf"/>
</dbReference>
<evidence type="ECO:0000256" key="3">
    <source>
        <dbReference type="ARBA" id="ARBA00022548"/>
    </source>
</evidence>
<evidence type="ECO:0000256" key="13">
    <source>
        <dbReference type="ARBA" id="ARBA00049723"/>
    </source>
</evidence>
<evidence type="ECO:0000313" key="19">
    <source>
        <dbReference type="Proteomes" id="UP000609726"/>
    </source>
</evidence>
<evidence type="ECO:0000256" key="8">
    <source>
        <dbReference type="ARBA" id="ARBA00023166"/>
    </source>
</evidence>
<dbReference type="EC" id="1.1.3.6" evidence="13"/>
<evidence type="ECO:0000256" key="7">
    <source>
        <dbReference type="ARBA" id="ARBA00023098"/>
    </source>
</evidence>
<evidence type="ECO:0000256" key="4">
    <source>
        <dbReference type="ARBA" id="ARBA00022630"/>
    </source>
</evidence>
<comment type="cofactor">
    <cofactor evidence="1">
        <name>FAD</name>
        <dbReference type="ChEBI" id="CHEBI:57692"/>
    </cofactor>
</comment>
<dbReference type="PANTHER" id="PTHR47470:SF1">
    <property type="entry name" value="FAD-DEPENDENT OXIDOREDUCTASE 2 FAD BINDING DOMAIN-CONTAINING PROTEIN"/>
    <property type="match status" value="1"/>
</dbReference>
<name>A0ABX0NW77_9BURK</name>
<keyword evidence="8" id="KW-1207">Sterol metabolism</keyword>
<evidence type="ECO:0000256" key="16">
    <source>
        <dbReference type="SAM" id="MobiDB-lite"/>
    </source>
</evidence>
<keyword evidence="7" id="KW-0443">Lipid metabolism</keyword>
<dbReference type="PANTHER" id="PTHR47470">
    <property type="entry name" value="CHOLESTEROL OXIDASE"/>
    <property type="match status" value="1"/>
</dbReference>
<accession>A0ABX0NW77</accession>
<evidence type="ECO:0000259" key="17">
    <source>
        <dbReference type="Pfam" id="PF05199"/>
    </source>
</evidence>
<evidence type="ECO:0000256" key="14">
    <source>
        <dbReference type="ARBA" id="ARBA00049744"/>
    </source>
</evidence>
<evidence type="ECO:0000256" key="10">
    <source>
        <dbReference type="ARBA" id="ARBA00023235"/>
    </source>
</evidence>
<keyword evidence="6" id="KW-0560">Oxidoreductase</keyword>
<keyword evidence="3" id="KW-0153">Cholesterol metabolism</keyword>
<proteinExistence type="inferred from homology"/>
<comment type="similarity">
    <text evidence="2">Belongs to the GMC oxidoreductase family.</text>
</comment>
<reference evidence="18 19" key="1">
    <citation type="submission" date="2019-10" db="EMBL/GenBank/DDBJ databases">
        <title>Taxonomy of Antarctic Massilia spp.: description of Massilia rubra sp. nov., Massilia aquatica sp. nov., Massilia mucilaginosa sp. nov., Massilia frigida sp. nov. isolated from streams, lakes and regoliths.</title>
        <authorList>
            <person name="Holochova P."/>
            <person name="Sedlacek I."/>
            <person name="Kralova S."/>
            <person name="Maslanova I."/>
            <person name="Busse H.-J."/>
            <person name="Stankova E."/>
            <person name="Vrbovska V."/>
            <person name="Kovarovic V."/>
            <person name="Bartak M."/>
            <person name="Svec P."/>
            <person name="Pantucek R."/>
        </authorList>
    </citation>
    <scope>NUCLEOTIDE SEQUENCE [LARGE SCALE GENOMIC DNA]</scope>
    <source>
        <strain evidence="18 19">CCM 8733</strain>
    </source>
</reference>
<dbReference type="InterPro" id="IPR052542">
    <property type="entry name" value="Cholesterol_Oxidase"/>
</dbReference>
<dbReference type="PROSITE" id="PS51318">
    <property type="entry name" value="TAT"/>
    <property type="match status" value="1"/>
</dbReference>
<dbReference type="SUPFAM" id="SSF51905">
    <property type="entry name" value="FAD/NAD(P)-binding domain"/>
    <property type="match status" value="1"/>
</dbReference>
<comment type="caution">
    <text evidence="18">The sequence shown here is derived from an EMBL/GenBank/DDBJ whole genome shotgun (WGS) entry which is preliminary data.</text>
</comment>